<protein>
    <submittedName>
        <fullName evidence="1">Uncharacterized protein</fullName>
    </submittedName>
</protein>
<evidence type="ECO:0000313" key="1">
    <source>
        <dbReference type="EMBL" id="OCT60596.1"/>
    </source>
</evidence>
<organism evidence="1 2">
    <name type="scientific">Xenopus laevis</name>
    <name type="common">African clawed frog</name>
    <dbReference type="NCBI Taxonomy" id="8355"/>
    <lineage>
        <taxon>Eukaryota</taxon>
        <taxon>Metazoa</taxon>
        <taxon>Chordata</taxon>
        <taxon>Craniata</taxon>
        <taxon>Vertebrata</taxon>
        <taxon>Euteleostomi</taxon>
        <taxon>Amphibia</taxon>
        <taxon>Batrachia</taxon>
        <taxon>Anura</taxon>
        <taxon>Pipoidea</taxon>
        <taxon>Pipidae</taxon>
        <taxon>Xenopodinae</taxon>
        <taxon>Xenopus</taxon>
        <taxon>Xenopus</taxon>
    </lineage>
</organism>
<dbReference type="AlphaFoldDB" id="A0A974BTQ3"/>
<name>A0A974BTQ3_XENLA</name>
<gene>
    <name evidence="1" type="ORF">XELAEV_18046621mg</name>
</gene>
<accession>A0A974BTQ3</accession>
<reference evidence="2" key="1">
    <citation type="journal article" date="2016" name="Nature">
        <title>Genome evolution in the allotetraploid frog Xenopus laevis.</title>
        <authorList>
            <person name="Session A.M."/>
            <person name="Uno Y."/>
            <person name="Kwon T."/>
            <person name="Chapman J.A."/>
            <person name="Toyoda A."/>
            <person name="Takahashi S."/>
            <person name="Fukui A."/>
            <person name="Hikosaka A."/>
            <person name="Suzuki A."/>
            <person name="Kondo M."/>
            <person name="van Heeringen S.J."/>
            <person name="Quigley I."/>
            <person name="Heinz S."/>
            <person name="Ogino H."/>
            <person name="Ochi H."/>
            <person name="Hellsten U."/>
            <person name="Lyons J.B."/>
            <person name="Simakov O."/>
            <person name="Putnam N."/>
            <person name="Stites J."/>
            <person name="Kuroki Y."/>
            <person name="Tanaka T."/>
            <person name="Michiue T."/>
            <person name="Watanabe M."/>
            <person name="Bogdanovic O."/>
            <person name="Lister R."/>
            <person name="Georgiou G."/>
            <person name="Paranjpe S.S."/>
            <person name="van Kruijsbergen I."/>
            <person name="Shu S."/>
            <person name="Carlson J."/>
            <person name="Kinoshita T."/>
            <person name="Ohta Y."/>
            <person name="Mawaribuchi S."/>
            <person name="Jenkins J."/>
            <person name="Grimwood J."/>
            <person name="Schmutz J."/>
            <person name="Mitros T."/>
            <person name="Mozaffari S.V."/>
            <person name="Suzuki Y."/>
            <person name="Haramoto Y."/>
            <person name="Yamamoto T.S."/>
            <person name="Takagi C."/>
            <person name="Heald R."/>
            <person name="Miller K."/>
            <person name="Haudenschild C."/>
            <person name="Kitzman J."/>
            <person name="Nakayama T."/>
            <person name="Izutsu Y."/>
            <person name="Robert J."/>
            <person name="Fortriede J."/>
            <person name="Burns K."/>
            <person name="Lotay V."/>
            <person name="Karimi K."/>
            <person name="Yasuoka Y."/>
            <person name="Dichmann D.S."/>
            <person name="Flajnik M.F."/>
            <person name="Houston D.W."/>
            <person name="Shendure J."/>
            <person name="DuPasquier L."/>
            <person name="Vize P.D."/>
            <person name="Zorn A.M."/>
            <person name="Ito M."/>
            <person name="Marcotte E.M."/>
            <person name="Wallingford J.B."/>
            <person name="Ito Y."/>
            <person name="Asashima M."/>
            <person name="Ueno N."/>
            <person name="Matsuda Y."/>
            <person name="Veenstra G.J."/>
            <person name="Fujiyama A."/>
            <person name="Harland R.M."/>
            <person name="Taira M."/>
            <person name="Rokhsar D.S."/>
        </authorList>
    </citation>
    <scope>NUCLEOTIDE SEQUENCE [LARGE SCALE GENOMIC DNA]</scope>
    <source>
        <strain evidence="2">J</strain>
    </source>
</reference>
<sequence length="76" mass="9284">MHLYYSTFYAKQWCLICVSVYMAYNPNILCFAKCLKERLCHDVSNDKYLEINMQYRELTLRIWKCVTAIIEKRVYK</sequence>
<evidence type="ECO:0000313" key="2">
    <source>
        <dbReference type="Proteomes" id="UP000694892"/>
    </source>
</evidence>
<dbReference type="EMBL" id="CM004483">
    <property type="protein sequence ID" value="OCT60596.1"/>
    <property type="molecule type" value="Genomic_DNA"/>
</dbReference>
<dbReference type="Proteomes" id="UP000694892">
    <property type="component" value="Chromosome 9_10S"/>
</dbReference>
<proteinExistence type="predicted"/>